<dbReference type="SUPFAM" id="SSF53474">
    <property type="entry name" value="alpha/beta-Hydrolases"/>
    <property type="match status" value="1"/>
</dbReference>
<accession>A0A158DEU6</accession>
<reference evidence="3" key="1">
    <citation type="submission" date="2016-01" db="EMBL/GenBank/DDBJ databases">
        <authorList>
            <person name="Peeters C."/>
        </authorList>
    </citation>
    <scope>NUCLEOTIDE SEQUENCE</scope>
    <source>
        <strain evidence="3">LMG 29320</strain>
    </source>
</reference>
<dbReference type="RefSeq" id="WP_244158650.1">
    <property type="nucleotide sequence ID" value="NZ_FCNX02000015.1"/>
</dbReference>
<dbReference type="GO" id="GO:0016787">
    <property type="term" value="F:hydrolase activity"/>
    <property type="evidence" value="ECO:0007669"/>
    <property type="project" value="UniProtKB-KW"/>
</dbReference>
<dbReference type="AlphaFoldDB" id="A0A158DEU6"/>
<evidence type="ECO:0000313" key="3">
    <source>
        <dbReference type="EMBL" id="SAK93078.1"/>
    </source>
</evidence>
<dbReference type="PRINTS" id="PR00111">
    <property type="entry name" value="ABHYDROLASE"/>
</dbReference>
<dbReference type="STRING" id="1777138.AWB77_05259"/>
<feature type="domain" description="AB hydrolase-1" evidence="2">
    <location>
        <begin position="38"/>
        <end position="270"/>
    </location>
</feature>
<dbReference type="PANTHER" id="PTHR43798:SF31">
    <property type="entry name" value="AB HYDROLASE SUPERFAMILY PROTEIN YCLE"/>
    <property type="match status" value="1"/>
</dbReference>
<dbReference type="InterPro" id="IPR029058">
    <property type="entry name" value="AB_hydrolase_fold"/>
</dbReference>
<evidence type="ECO:0000256" key="1">
    <source>
        <dbReference type="ARBA" id="ARBA00022801"/>
    </source>
</evidence>
<dbReference type="EMBL" id="FCNX02000015">
    <property type="protein sequence ID" value="SAK93078.1"/>
    <property type="molecule type" value="Genomic_DNA"/>
</dbReference>
<dbReference type="Gene3D" id="3.40.50.1820">
    <property type="entry name" value="alpha/beta hydrolase"/>
    <property type="match status" value="1"/>
</dbReference>
<organism evidence="3 4">
    <name type="scientific">Caballeronia fortuita</name>
    <dbReference type="NCBI Taxonomy" id="1777138"/>
    <lineage>
        <taxon>Bacteria</taxon>
        <taxon>Pseudomonadati</taxon>
        <taxon>Pseudomonadota</taxon>
        <taxon>Betaproteobacteria</taxon>
        <taxon>Burkholderiales</taxon>
        <taxon>Burkholderiaceae</taxon>
        <taxon>Caballeronia</taxon>
    </lineage>
</organism>
<name>A0A158DEU6_9BURK</name>
<sequence length="286" mass="31396">MNAIHASIARPGFIATPGGVELFYRDWRPDSASANGKTIVFVPSYSLPGDMWAYQMLPLTQHGFRCIAYDRRGHGRSTDPGSGYDYDTLADDLAAVIEALDLSDITLVGYSMGGAEAVRYLTRHGRARVARLALIASTLPMLAQTPDHPEGIDHAYIEAFRHDLLNDYPQWLAENACPFAGPDVSQAMIDWIREMALRTSHHALFACNETVSNGDFRDELRDIDVPTLIVQGDHDLSSPLELTSQRTARLIPHARLVVYEGAPHGIFLSDAARLTADIAAFASTSM</sequence>
<dbReference type="InterPro" id="IPR000073">
    <property type="entry name" value="AB_hydrolase_1"/>
</dbReference>
<proteinExistence type="predicted"/>
<protein>
    <submittedName>
        <fullName evidence="3">Alpha/beta hydrolase</fullName>
    </submittedName>
</protein>
<keyword evidence="4" id="KW-1185">Reference proteome</keyword>
<dbReference type="Proteomes" id="UP000054903">
    <property type="component" value="Unassembled WGS sequence"/>
</dbReference>
<dbReference type="PANTHER" id="PTHR43798">
    <property type="entry name" value="MONOACYLGLYCEROL LIPASE"/>
    <property type="match status" value="1"/>
</dbReference>
<gene>
    <name evidence="3" type="ORF">AWB77_05259</name>
</gene>
<evidence type="ECO:0000313" key="4">
    <source>
        <dbReference type="Proteomes" id="UP000054903"/>
    </source>
</evidence>
<evidence type="ECO:0000259" key="2">
    <source>
        <dbReference type="Pfam" id="PF00561"/>
    </source>
</evidence>
<dbReference type="Pfam" id="PF00561">
    <property type="entry name" value="Abhydrolase_1"/>
    <property type="match status" value="1"/>
</dbReference>
<dbReference type="InterPro" id="IPR050266">
    <property type="entry name" value="AB_hydrolase_sf"/>
</dbReference>
<comment type="caution">
    <text evidence="3">The sequence shown here is derived from an EMBL/GenBank/DDBJ whole genome shotgun (WGS) entry which is preliminary data.</text>
</comment>
<keyword evidence="1 3" id="KW-0378">Hydrolase</keyword>
<dbReference type="GO" id="GO:0016020">
    <property type="term" value="C:membrane"/>
    <property type="evidence" value="ECO:0007669"/>
    <property type="project" value="TreeGrafter"/>
</dbReference>